<dbReference type="Gene3D" id="3.40.50.410">
    <property type="entry name" value="von Willebrand factor, type A domain"/>
    <property type="match status" value="1"/>
</dbReference>
<dbReference type="SMART" id="SM00028">
    <property type="entry name" value="TPR"/>
    <property type="match status" value="1"/>
</dbReference>
<dbReference type="SUPFAM" id="SSF53300">
    <property type="entry name" value="vWA-like"/>
    <property type="match status" value="1"/>
</dbReference>
<dbReference type="Proteomes" id="UP000439994">
    <property type="component" value="Unassembled WGS sequence"/>
</dbReference>
<feature type="compositionally biased region" description="Polar residues" evidence="2">
    <location>
        <begin position="581"/>
        <end position="596"/>
    </location>
</feature>
<evidence type="ECO:0000313" key="5">
    <source>
        <dbReference type="EMBL" id="MUH72304.1"/>
    </source>
</evidence>
<dbReference type="PANTHER" id="PTHR22550:SF14">
    <property type="entry name" value="VWFA DOMAIN-CONTAINING PROTEIN"/>
    <property type="match status" value="1"/>
</dbReference>
<dbReference type="InterPro" id="IPR036465">
    <property type="entry name" value="vWFA_dom_sf"/>
</dbReference>
<evidence type="ECO:0000256" key="2">
    <source>
        <dbReference type="SAM" id="MobiDB-lite"/>
    </source>
</evidence>
<feature type="transmembrane region" description="Helical" evidence="3">
    <location>
        <begin position="6"/>
        <end position="24"/>
    </location>
</feature>
<dbReference type="Pfam" id="PF00515">
    <property type="entry name" value="TPR_1"/>
    <property type="match status" value="1"/>
</dbReference>
<feature type="compositionally biased region" description="Low complexity" evidence="2">
    <location>
        <begin position="506"/>
        <end position="579"/>
    </location>
</feature>
<protein>
    <submittedName>
        <fullName evidence="5">VWA domain-containing protein</fullName>
    </submittedName>
</protein>
<dbReference type="PROSITE" id="PS50005">
    <property type="entry name" value="TPR"/>
    <property type="match status" value="1"/>
</dbReference>
<feature type="domain" description="VWFA" evidence="4">
    <location>
        <begin position="91"/>
        <end position="271"/>
    </location>
</feature>
<dbReference type="PANTHER" id="PTHR22550">
    <property type="entry name" value="SPORE GERMINATION PROTEIN"/>
    <property type="match status" value="1"/>
</dbReference>
<feature type="compositionally biased region" description="Polar residues" evidence="2">
    <location>
        <begin position="609"/>
        <end position="623"/>
    </location>
</feature>
<dbReference type="InterPro" id="IPR019734">
    <property type="entry name" value="TPR_rpt"/>
</dbReference>
<sequence length="675" mass="74827">MSDFHFLRPECFYLLVPLAIVWAFRLRKQNQSDWQQWIPEHLSATLFSGKQKNASKVLPIGLAIAWLFSVIALAGPTWQKIEKPVFKSQTANIIVMDMSLSMRSTDIKPDRLTKAKFKAIDLATSLKDSDVGLVAYAGDAFTISPLTQDARNITALIPSLSPEIMPIPGSYPLIGLEKAQSLMQQAGYLSGQIYWITDGVEYEDITELKRFMRASPFNINILSVGTQAGAPIKMKDGSLLKDNSGNIVMPKVNESALDDLASLSGGIYQPVTANDMDIERLSSQLQTSSKQDAPNNQTESDLTGDDWQEFGPYVVLLLLPICLFAFRKGATIALLLPVIFVLSVAAPAPALAHAAHTSKAAALPDTHSVSGDNQTPSTFSNIVNAMFKTNDQLASEAYRANDFGGAQQQFEDPQWRATSAYKAGDYETALKLFEEDTSAQGLYNQGNALAQLGQLDQAIEAYNKALKAQPNLEDAKINKDFATKLKEELQSNSENSNESEGEADPNQSQDNDQQGEQQKNQQNDQQNDQQKNEQNGQQNQQEQNQNDSETNGSNDQKQDQQSSEQQNQPSDSPSQQKSNENGKQQGEAQEQQSELNEANKDSIDEASDSTENTGQKQTTQLTPEQIAEKEQQQKIKQLLRKVDDDPSVLLRNKMILESRRRQQERRRATGVTKSW</sequence>
<evidence type="ECO:0000313" key="6">
    <source>
        <dbReference type="Proteomes" id="UP000439994"/>
    </source>
</evidence>
<name>A0A6N8F801_9GAMM</name>
<evidence type="ECO:0000256" key="1">
    <source>
        <dbReference type="PROSITE-ProRule" id="PRU00339"/>
    </source>
</evidence>
<dbReference type="Gene3D" id="1.25.40.10">
    <property type="entry name" value="Tetratricopeptide repeat domain"/>
    <property type="match status" value="1"/>
</dbReference>
<proteinExistence type="predicted"/>
<dbReference type="SMART" id="SM00327">
    <property type="entry name" value="VWA"/>
    <property type="match status" value="1"/>
</dbReference>
<dbReference type="RefSeq" id="WP_155695494.1">
    <property type="nucleotide sequence ID" value="NZ_WOCD01000003.1"/>
</dbReference>
<dbReference type="EMBL" id="WOCD01000003">
    <property type="protein sequence ID" value="MUH72304.1"/>
    <property type="molecule type" value="Genomic_DNA"/>
</dbReference>
<feature type="region of interest" description="Disordered" evidence="2">
    <location>
        <begin position="488"/>
        <end position="633"/>
    </location>
</feature>
<dbReference type="PROSITE" id="PS50293">
    <property type="entry name" value="TPR_REGION"/>
    <property type="match status" value="1"/>
</dbReference>
<dbReference type="PROSITE" id="PS50234">
    <property type="entry name" value="VWFA"/>
    <property type="match status" value="1"/>
</dbReference>
<reference evidence="5 6" key="1">
    <citation type="submission" date="2019-11" db="EMBL/GenBank/DDBJ databases">
        <title>P. haliotis isolates from Z. marina roots.</title>
        <authorList>
            <person name="Cohen M."/>
            <person name="Jospin G."/>
            <person name="Eisen J.A."/>
            <person name="Coil D.A."/>
        </authorList>
    </citation>
    <scope>NUCLEOTIDE SEQUENCE [LARGE SCALE GENOMIC DNA]</scope>
    <source>
        <strain evidence="5 6">UCD-MCMsp1aY</strain>
    </source>
</reference>
<evidence type="ECO:0000259" key="4">
    <source>
        <dbReference type="PROSITE" id="PS50234"/>
    </source>
</evidence>
<dbReference type="InterPro" id="IPR011990">
    <property type="entry name" value="TPR-like_helical_dom_sf"/>
</dbReference>
<comment type="caution">
    <text evidence="5">The sequence shown here is derived from an EMBL/GenBank/DDBJ whole genome shotgun (WGS) entry which is preliminary data.</text>
</comment>
<feature type="region of interest" description="Disordered" evidence="2">
    <location>
        <begin position="283"/>
        <end position="304"/>
    </location>
</feature>
<keyword evidence="3" id="KW-0812">Transmembrane</keyword>
<dbReference type="InterPro" id="IPR050768">
    <property type="entry name" value="UPF0353/GerABKA_families"/>
</dbReference>
<keyword evidence="3" id="KW-1133">Transmembrane helix</keyword>
<organism evidence="5 6">
    <name type="scientific">Psychrosphaera haliotis</name>
    <dbReference type="NCBI Taxonomy" id="555083"/>
    <lineage>
        <taxon>Bacteria</taxon>
        <taxon>Pseudomonadati</taxon>
        <taxon>Pseudomonadota</taxon>
        <taxon>Gammaproteobacteria</taxon>
        <taxon>Alteromonadales</taxon>
        <taxon>Pseudoalteromonadaceae</taxon>
        <taxon>Psychrosphaera</taxon>
    </lineage>
</organism>
<keyword evidence="1" id="KW-0802">TPR repeat</keyword>
<accession>A0A6N8F801</accession>
<dbReference type="AlphaFoldDB" id="A0A6N8F801"/>
<feature type="compositionally biased region" description="Polar residues" evidence="2">
    <location>
        <begin position="283"/>
        <end position="301"/>
    </location>
</feature>
<dbReference type="InterPro" id="IPR002035">
    <property type="entry name" value="VWF_A"/>
</dbReference>
<evidence type="ECO:0000256" key="3">
    <source>
        <dbReference type="SAM" id="Phobius"/>
    </source>
</evidence>
<dbReference type="Pfam" id="PF13519">
    <property type="entry name" value="VWA_2"/>
    <property type="match status" value="1"/>
</dbReference>
<feature type="transmembrane region" description="Helical" evidence="3">
    <location>
        <begin position="57"/>
        <end position="78"/>
    </location>
</feature>
<keyword evidence="6" id="KW-1185">Reference proteome</keyword>
<keyword evidence="3" id="KW-0472">Membrane</keyword>
<dbReference type="SUPFAM" id="SSF48452">
    <property type="entry name" value="TPR-like"/>
    <property type="match status" value="1"/>
</dbReference>
<feature type="repeat" description="TPR" evidence="1">
    <location>
        <begin position="439"/>
        <end position="472"/>
    </location>
</feature>
<gene>
    <name evidence="5" type="ORF">GNP35_07325</name>
</gene>
<dbReference type="OrthoDB" id="9807628at2"/>